<evidence type="ECO:0000256" key="3">
    <source>
        <dbReference type="ARBA" id="ARBA00021330"/>
    </source>
</evidence>
<dbReference type="NCBIfam" id="TIGR04074">
    <property type="entry name" value="bacter_Hen1"/>
    <property type="match status" value="1"/>
</dbReference>
<dbReference type="InterPro" id="IPR038546">
    <property type="entry name" value="Hen1_N_sf"/>
</dbReference>
<dbReference type="Proteomes" id="UP001589733">
    <property type="component" value="Unassembled WGS sequence"/>
</dbReference>
<gene>
    <name evidence="15" type="ORF">ACFFLM_17770</name>
</gene>
<evidence type="ECO:0000256" key="6">
    <source>
        <dbReference type="ARBA" id="ARBA00022691"/>
    </source>
</evidence>
<dbReference type="InterPro" id="IPR024026">
    <property type="entry name" value="3'-RNA_MeTfrase_Hen1_bac"/>
</dbReference>
<dbReference type="Gene3D" id="3.30.1610.20">
    <property type="entry name" value="Hen1, N-terminal domain"/>
    <property type="match status" value="1"/>
</dbReference>
<dbReference type="EC" id="2.1.1.386" evidence="11"/>
<proteinExistence type="inferred from homology"/>
<sequence>MLLTLTLTQPDAVQADAAQTAAQHSASDLGFLLHKHPERVQTKTLSFGTVSVFYPQVSAQQTTAALLLEVDPVALSRTARAGADQNEGAPLEPYVNDRPYTSGSFLAVALRDTFGTAFTGRSNDRQALADQALAFSVHLPCVTARGPEGLPERLFGPLGYTVEATPILLDPLYPEWGEQPYVELRVSGQVRLRELLAHLYVLLPVLDGKRHYYLNEAEVDKLARHGAGWLDTHPERDFITRRYLRFAALVRQAEEGFSESKTAEPQDTAPSAPVRLNLPALHLPSSNLHGERLQWVAEQVAASGAASVLDLGCGEGKLLRLLLENAQIRQLVGMDVSARALEIAARRLNLRERPELAARVSLLHGSLSYPDSRLKGFDAATLVEVIEHLEPYQIGPLTRHVFGNAHPGTVIVTTPNREYNAVFENGSERMRHADHRFEWTRAEFEAWGKATAQTHGYTLTLHGLGDLHPDYGPITQAAVFVRQNG</sequence>
<evidence type="ECO:0000256" key="12">
    <source>
        <dbReference type="ARBA" id="ARBA00048418"/>
    </source>
</evidence>
<dbReference type="PANTHER" id="PTHR21404:SF3">
    <property type="entry name" value="SMALL RNA 2'-O-METHYLTRANSFERASE"/>
    <property type="match status" value="1"/>
</dbReference>
<evidence type="ECO:0000259" key="14">
    <source>
        <dbReference type="Pfam" id="PF12623"/>
    </source>
</evidence>
<feature type="domain" description="Hen1 N-terminal" evidence="14">
    <location>
        <begin position="20"/>
        <end position="253"/>
    </location>
</feature>
<dbReference type="PANTHER" id="PTHR21404">
    <property type="entry name" value="HEN1"/>
    <property type="match status" value="1"/>
</dbReference>
<protein>
    <recommendedName>
        <fullName evidence="3">Small RNA 2'-O-methyltransferase</fullName>
        <ecNumber evidence="11">2.1.1.386</ecNumber>
    </recommendedName>
</protein>
<keyword evidence="4" id="KW-0489">Methyltransferase</keyword>
<feature type="domain" description="Methyltransferase type 12" evidence="13">
    <location>
        <begin position="309"/>
        <end position="407"/>
    </location>
</feature>
<dbReference type="Pfam" id="PF08242">
    <property type="entry name" value="Methyltransf_12"/>
    <property type="match status" value="1"/>
</dbReference>
<keyword evidence="5" id="KW-0808">Transferase</keyword>
<dbReference type="InterPro" id="IPR026610">
    <property type="entry name" value="Hen1"/>
</dbReference>
<evidence type="ECO:0000256" key="10">
    <source>
        <dbReference type="ARBA" id="ARBA00023158"/>
    </source>
</evidence>
<dbReference type="Pfam" id="PF12623">
    <property type="entry name" value="Hen1_L"/>
    <property type="match status" value="1"/>
</dbReference>
<keyword evidence="6" id="KW-0949">S-adenosyl-L-methionine</keyword>
<keyword evidence="16" id="KW-1185">Reference proteome</keyword>
<comment type="caution">
    <text evidence="15">The sequence shown here is derived from an EMBL/GenBank/DDBJ whole genome shotgun (WGS) entry which is preliminary data.</text>
</comment>
<evidence type="ECO:0000313" key="16">
    <source>
        <dbReference type="Proteomes" id="UP001589733"/>
    </source>
</evidence>
<keyword evidence="10" id="KW-0943">RNA-mediated gene silencing</keyword>
<dbReference type="InterPro" id="IPR013217">
    <property type="entry name" value="Methyltransf_12"/>
</dbReference>
<reference evidence="15 16" key="1">
    <citation type="submission" date="2024-09" db="EMBL/GenBank/DDBJ databases">
        <authorList>
            <person name="Sun Q."/>
            <person name="Mori K."/>
        </authorList>
    </citation>
    <scope>NUCLEOTIDE SEQUENCE [LARGE SCALE GENOMIC DNA]</scope>
    <source>
        <strain evidence="15 16">JCM 13503</strain>
    </source>
</reference>
<keyword evidence="9" id="KW-0694">RNA-binding</keyword>
<dbReference type="RefSeq" id="WP_380013370.1">
    <property type="nucleotide sequence ID" value="NZ_JBHLYR010000057.1"/>
</dbReference>
<evidence type="ECO:0000256" key="8">
    <source>
        <dbReference type="ARBA" id="ARBA00022842"/>
    </source>
</evidence>
<comment type="cofactor">
    <cofactor evidence="1">
        <name>Mg(2+)</name>
        <dbReference type="ChEBI" id="CHEBI:18420"/>
    </cofactor>
</comment>
<dbReference type="CDD" id="cd02440">
    <property type="entry name" value="AdoMet_MTases"/>
    <property type="match status" value="1"/>
</dbReference>
<dbReference type="EMBL" id="JBHLYR010000057">
    <property type="protein sequence ID" value="MFB9993809.1"/>
    <property type="molecule type" value="Genomic_DNA"/>
</dbReference>
<accession>A0ABV6B214</accession>
<evidence type="ECO:0000256" key="11">
    <source>
        <dbReference type="ARBA" id="ARBA00035025"/>
    </source>
</evidence>
<comment type="catalytic activity">
    <reaction evidence="12">
        <text>small RNA 3'-end nucleotide + S-adenosyl-L-methionine = small RNA 3'-end 2'-O-methylnucleotide + S-adenosyl-L-homocysteine + H(+)</text>
        <dbReference type="Rhea" id="RHEA:37887"/>
        <dbReference type="Rhea" id="RHEA-COMP:10415"/>
        <dbReference type="Rhea" id="RHEA-COMP:10416"/>
        <dbReference type="ChEBI" id="CHEBI:15378"/>
        <dbReference type="ChEBI" id="CHEBI:57856"/>
        <dbReference type="ChEBI" id="CHEBI:59789"/>
        <dbReference type="ChEBI" id="CHEBI:74896"/>
        <dbReference type="ChEBI" id="CHEBI:74898"/>
        <dbReference type="EC" id="2.1.1.386"/>
    </reaction>
</comment>
<evidence type="ECO:0000256" key="5">
    <source>
        <dbReference type="ARBA" id="ARBA00022679"/>
    </source>
</evidence>
<organism evidence="15 16">
    <name type="scientific">Deinococcus oregonensis</name>
    <dbReference type="NCBI Taxonomy" id="1805970"/>
    <lineage>
        <taxon>Bacteria</taxon>
        <taxon>Thermotogati</taxon>
        <taxon>Deinococcota</taxon>
        <taxon>Deinococci</taxon>
        <taxon>Deinococcales</taxon>
        <taxon>Deinococcaceae</taxon>
        <taxon>Deinococcus</taxon>
    </lineage>
</organism>
<name>A0ABV6B214_9DEIO</name>
<dbReference type="InterPro" id="IPR024740">
    <property type="entry name" value="Hen1_N"/>
</dbReference>
<evidence type="ECO:0000313" key="15">
    <source>
        <dbReference type="EMBL" id="MFB9993809.1"/>
    </source>
</evidence>
<comment type="similarity">
    <text evidence="2">Belongs to the methyltransferase superfamily. HEN1 family.</text>
</comment>
<keyword evidence="7" id="KW-0479">Metal-binding</keyword>
<dbReference type="SUPFAM" id="SSF53335">
    <property type="entry name" value="S-adenosyl-L-methionine-dependent methyltransferases"/>
    <property type="match status" value="1"/>
</dbReference>
<evidence type="ECO:0000256" key="7">
    <source>
        <dbReference type="ARBA" id="ARBA00022723"/>
    </source>
</evidence>
<evidence type="ECO:0000256" key="4">
    <source>
        <dbReference type="ARBA" id="ARBA00022603"/>
    </source>
</evidence>
<evidence type="ECO:0000256" key="9">
    <source>
        <dbReference type="ARBA" id="ARBA00022884"/>
    </source>
</evidence>
<dbReference type="InterPro" id="IPR029063">
    <property type="entry name" value="SAM-dependent_MTases_sf"/>
</dbReference>
<evidence type="ECO:0000259" key="13">
    <source>
        <dbReference type="Pfam" id="PF08242"/>
    </source>
</evidence>
<evidence type="ECO:0000256" key="1">
    <source>
        <dbReference type="ARBA" id="ARBA00001946"/>
    </source>
</evidence>
<dbReference type="Gene3D" id="3.40.50.150">
    <property type="entry name" value="Vaccinia Virus protein VP39"/>
    <property type="match status" value="1"/>
</dbReference>
<evidence type="ECO:0000256" key="2">
    <source>
        <dbReference type="ARBA" id="ARBA00009026"/>
    </source>
</evidence>
<keyword evidence="8" id="KW-0460">Magnesium</keyword>